<dbReference type="AlphaFoldDB" id="A0ABD0YHN8"/>
<evidence type="ECO:0000256" key="4">
    <source>
        <dbReference type="ARBA" id="ARBA00023212"/>
    </source>
</evidence>
<dbReference type="GO" id="GO:0005856">
    <property type="term" value="C:cytoskeleton"/>
    <property type="evidence" value="ECO:0007669"/>
    <property type="project" value="UniProtKB-SubCell"/>
</dbReference>
<evidence type="ECO:0000256" key="3">
    <source>
        <dbReference type="ARBA" id="ARBA00022490"/>
    </source>
</evidence>
<feature type="compositionally biased region" description="Basic and acidic residues" evidence="6">
    <location>
        <begin position="51"/>
        <end position="67"/>
    </location>
</feature>
<comment type="similarity">
    <text evidence="2">Belongs to the shroom family.</text>
</comment>
<keyword evidence="5" id="KW-0175">Coiled coil</keyword>
<dbReference type="InterPro" id="IPR014799">
    <property type="entry name" value="ASD2_dom"/>
</dbReference>
<keyword evidence="3" id="KW-0963">Cytoplasm</keyword>
<reference evidence="8 9" key="1">
    <citation type="submission" date="2024-07" db="EMBL/GenBank/DDBJ databases">
        <title>Chromosome-level genome assembly of the water stick insect Ranatra chinensis (Heteroptera: Nepidae).</title>
        <authorList>
            <person name="Liu X."/>
        </authorList>
    </citation>
    <scope>NUCLEOTIDE SEQUENCE [LARGE SCALE GENOMIC DNA]</scope>
    <source>
        <strain evidence="8">Cailab_2021Rc</strain>
        <tissue evidence="8">Muscle</tissue>
    </source>
</reference>
<evidence type="ECO:0000313" key="8">
    <source>
        <dbReference type="EMBL" id="KAL1130816.1"/>
    </source>
</evidence>
<dbReference type="Pfam" id="PF08687">
    <property type="entry name" value="ASD2"/>
    <property type="match status" value="1"/>
</dbReference>
<keyword evidence="9" id="KW-1185">Reference proteome</keyword>
<organism evidence="8 9">
    <name type="scientific">Ranatra chinensis</name>
    <dbReference type="NCBI Taxonomy" id="642074"/>
    <lineage>
        <taxon>Eukaryota</taxon>
        <taxon>Metazoa</taxon>
        <taxon>Ecdysozoa</taxon>
        <taxon>Arthropoda</taxon>
        <taxon>Hexapoda</taxon>
        <taxon>Insecta</taxon>
        <taxon>Pterygota</taxon>
        <taxon>Neoptera</taxon>
        <taxon>Paraneoptera</taxon>
        <taxon>Hemiptera</taxon>
        <taxon>Heteroptera</taxon>
        <taxon>Panheteroptera</taxon>
        <taxon>Nepomorpha</taxon>
        <taxon>Nepidae</taxon>
        <taxon>Ranatrinae</taxon>
        <taxon>Ranatra</taxon>
    </lineage>
</organism>
<name>A0ABD0YHN8_9HEMI</name>
<dbReference type="PANTHER" id="PTHR15012">
    <property type="entry name" value="APICAL PROTEIN/SHROOM-RELATED"/>
    <property type="match status" value="1"/>
</dbReference>
<sequence length="401" mass="44245">MSPTGGRIIDTSNDPPVEKPPAVPTASPVVPSPTPVEKEPKEEVAEDKEEEVCHGQVHEGGLDKEPLSKTLPRNYSLSVAPAKRTSRPPRAQSDPTSTAKSDKKSVSASTQDNLEKSVATVGRTHSEVGDRAKEKSRMSDASSQTTPVPSPPPPQLVATVPARRHLQEEIECEQLSRDLASQLSPSHRLHGILVPGPEVKRSTDYVSGLFRMDVVPRSRNSPVSTSEELMQRLTRKLSVLKSESVAVSEETAVNEALGTTVTERVERVARPQEAAKFRLHVKEVGHITSLLLGLSGRLARAENALLTMPQDHQDRKTLESKRDKLLEQLNEAKQLKANIDKRSESVSSMLYNYLTGEEYTDYDHFINMKSKLLVDSREIAEKIQLGEEQLAALKETLDQVR</sequence>
<gene>
    <name evidence="8" type="ORF">AAG570_012057</name>
</gene>
<protein>
    <recommendedName>
        <fullName evidence="7">ASD2 domain-containing protein</fullName>
    </recommendedName>
</protein>
<feature type="domain" description="ASD2" evidence="7">
    <location>
        <begin position="112"/>
        <end position="398"/>
    </location>
</feature>
<proteinExistence type="inferred from homology"/>
<dbReference type="Proteomes" id="UP001558652">
    <property type="component" value="Unassembled WGS sequence"/>
</dbReference>
<evidence type="ECO:0000256" key="5">
    <source>
        <dbReference type="SAM" id="Coils"/>
    </source>
</evidence>
<evidence type="ECO:0000313" key="9">
    <source>
        <dbReference type="Proteomes" id="UP001558652"/>
    </source>
</evidence>
<dbReference type="EMBL" id="JBFDAA010000007">
    <property type="protein sequence ID" value="KAL1130816.1"/>
    <property type="molecule type" value="Genomic_DNA"/>
</dbReference>
<evidence type="ECO:0000256" key="1">
    <source>
        <dbReference type="ARBA" id="ARBA00004245"/>
    </source>
</evidence>
<evidence type="ECO:0000256" key="2">
    <source>
        <dbReference type="ARBA" id="ARBA00006469"/>
    </source>
</evidence>
<feature type="compositionally biased region" description="Basic and acidic residues" evidence="6">
    <location>
        <begin position="124"/>
        <end position="138"/>
    </location>
</feature>
<dbReference type="InterPro" id="IPR027685">
    <property type="entry name" value="Shroom_fam"/>
</dbReference>
<accession>A0ABD0YHN8</accession>
<dbReference type="PANTHER" id="PTHR15012:SF32">
    <property type="entry name" value="PROTEIN SHROOM"/>
    <property type="match status" value="1"/>
</dbReference>
<dbReference type="Gene3D" id="6.10.250.3120">
    <property type="match status" value="1"/>
</dbReference>
<comment type="caution">
    <text evidence="8">The sequence shown here is derived from an EMBL/GenBank/DDBJ whole genome shotgun (WGS) entry which is preliminary data.</text>
</comment>
<evidence type="ECO:0000259" key="7">
    <source>
        <dbReference type="PROSITE" id="PS51307"/>
    </source>
</evidence>
<feature type="coiled-coil region" evidence="5">
    <location>
        <begin position="223"/>
        <end position="250"/>
    </location>
</feature>
<evidence type="ECO:0000256" key="6">
    <source>
        <dbReference type="SAM" id="MobiDB-lite"/>
    </source>
</evidence>
<feature type="coiled-coil region" evidence="5">
    <location>
        <begin position="315"/>
        <end position="342"/>
    </location>
</feature>
<keyword evidence="4" id="KW-0206">Cytoskeleton</keyword>
<feature type="region of interest" description="Disordered" evidence="6">
    <location>
        <begin position="1"/>
        <end position="157"/>
    </location>
</feature>
<comment type="subcellular location">
    <subcellularLocation>
        <location evidence="1">Cytoplasm</location>
        <location evidence="1">Cytoskeleton</location>
    </subcellularLocation>
</comment>
<dbReference type="PROSITE" id="PS51307">
    <property type="entry name" value="ASD2"/>
    <property type="match status" value="1"/>
</dbReference>